<organism evidence="2">
    <name type="scientific">Arion vulgaris</name>
    <dbReference type="NCBI Taxonomy" id="1028688"/>
    <lineage>
        <taxon>Eukaryota</taxon>
        <taxon>Metazoa</taxon>
        <taxon>Spiralia</taxon>
        <taxon>Lophotrochozoa</taxon>
        <taxon>Mollusca</taxon>
        <taxon>Gastropoda</taxon>
        <taxon>Heterobranchia</taxon>
        <taxon>Euthyneura</taxon>
        <taxon>Panpulmonata</taxon>
        <taxon>Eupulmonata</taxon>
        <taxon>Stylommatophora</taxon>
        <taxon>Helicina</taxon>
        <taxon>Arionoidea</taxon>
        <taxon>Arionidae</taxon>
        <taxon>Arion</taxon>
    </lineage>
</organism>
<feature type="region of interest" description="Disordered" evidence="1">
    <location>
        <begin position="1"/>
        <end position="30"/>
    </location>
</feature>
<dbReference type="EMBL" id="HACG01006625">
    <property type="protein sequence ID" value="CEK53490.1"/>
    <property type="molecule type" value="Transcribed_RNA"/>
</dbReference>
<feature type="non-terminal residue" evidence="2">
    <location>
        <position position="1"/>
    </location>
</feature>
<name>A0A0B6YDD3_9EUPU</name>
<evidence type="ECO:0000313" key="2">
    <source>
        <dbReference type="EMBL" id="CEK53490.1"/>
    </source>
</evidence>
<evidence type="ECO:0000256" key="1">
    <source>
        <dbReference type="SAM" id="MobiDB-lite"/>
    </source>
</evidence>
<gene>
    <name evidence="2" type="primary">ORF20463</name>
</gene>
<protein>
    <submittedName>
        <fullName evidence="2">Uncharacterized protein</fullName>
    </submittedName>
</protein>
<dbReference type="AlphaFoldDB" id="A0A0B6YDD3"/>
<accession>A0A0B6YDD3</accession>
<feature type="non-terminal residue" evidence="2">
    <location>
        <position position="78"/>
    </location>
</feature>
<reference evidence="2" key="1">
    <citation type="submission" date="2014-12" db="EMBL/GenBank/DDBJ databases">
        <title>Insight into the proteome of Arion vulgaris.</title>
        <authorList>
            <person name="Aradska J."/>
            <person name="Bulat T."/>
            <person name="Smidak R."/>
            <person name="Sarate P."/>
            <person name="Gangsoo J."/>
            <person name="Sialana F."/>
            <person name="Bilban M."/>
            <person name="Lubec G."/>
        </authorList>
    </citation>
    <scope>NUCLEOTIDE SEQUENCE</scope>
    <source>
        <tissue evidence="2">Skin</tissue>
    </source>
</reference>
<sequence length="78" mass="8260">LPKLLLSADDNPGLQSKDHASNNSVTDQNMGARPKLYASASAELKPEFKAPSVVASSVTGLTAQKLSLHGLHHGQEQR</sequence>
<proteinExistence type="predicted"/>